<dbReference type="Proteomes" id="UP000095347">
    <property type="component" value="Unassembled WGS sequence"/>
</dbReference>
<evidence type="ECO:0000313" key="2">
    <source>
        <dbReference type="Proteomes" id="UP000095347"/>
    </source>
</evidence>
<organism evidence="1 2">
    <name type="scientific">Magnetovibrio blakemorei</name>
    <dbReference type="NCBI Taxonomy" id="28181"/>
    <lineage>
        <taxon>Bacteria</taxon>
        <taxon>Pseudomonadati</taxon>
        <taxon>Pseudomonadota</taxon>
        <taxon>Alphaproteobacteria</taxon>
        <taxon>Rhodospirillales</taxon>
        <taxon>Magnetovibrionaceae</taxon>
        <taxon>Magnetovibrio</taxon>
    </lineage>
</organism>
<sequence>MEWVLVLIALESATPVASHGGEYDTMMDCFAAREYVMEHDRAPHPLQAVCVHEATEQQLAASKALTYGLH</sequence>
<dbReference type="AlphaFoldDB" id="A0A1E5Q5U7"/>
<gene>
    <name evidence="1" type="ORF">BEN30_13650</name>
</gene>
<comment type="caution">
    <text evidence="1">The sequence shown here is derived from an EMBL/GenBank/DDBJ whole genome shotgun (WGS) entry which is preliminary data.</text>
</comment>
<name>A0A1E5Q5U7_9PROT</name>
<accession>A0A1E5Q5U7</accession>
<dbReference type="EMBL" id="MCGG01000046">
    <property type="protein sequence ID" value="OEJ65690.1"/>
    <property type="molecule type" value="Genomic_DNA"/>
</dbReference>
<dbReference type="RefSeq" id="WP_069958627.1">
    <property type="nucleotide sequence ID" value="NZ_MCGG01000046.1"/>
</dbReference>
<dbReference type="STRING" id="28181.BEN30_13650"/>
<keyword evidence="2" id="KW-1185">Reference proteome</keyword>
<proteinExistence type="predicted"/>
<protein>
    <submittedName>
        <fullName evidence="1">Uncharacterized protein</fullName>
    </submittedName>
</protein>
<evidence type="ECO:0000313" key="1">
    <source>
        <dbReference type="EMBL" id="OEJ65690.1"/>
    </source>
</evidence>
<reference evidence="2" key="1">
    <citation type="submission" date="2016-07" db="EMBL/GenBank/DDBJ databases">
        <authorList>
            <person name="Florea S."/>
            <person name="Webb J.S."/>
            <person name="Jaromczyk J."/>
            <person name="Schardl C.L."/>
        </authorList>
    </citation>
    <scope>NUCLEOTIDE SEQUENCE [LARGE SCALE GENOMIC DNA]</scope>
    <source>
        <strain evidence="2">MV-1</strain>
    </source>
</reference>